<dbReference type="GO" id="GO:0003723">
    <property type="term" value="F:RNA binding"/>
    <property type="evidence" value="ECO:0007669"/>
    <property type="project" value="InterPro"/>
</dbReference>
<dbReference type="GO" id="GO:0009451">
    <property type="term" value="P:RNA modification"/>
    <property type="evidence" value="ECO:0007669"/>
    <property type="project" value="InterPro"/>
</dbReference>
<feature type="repeat" description="PPR" evidence="2">
    <location>
        <begin position="21"/>
        <end position="55"/>
    </location>
</feature>
<evidence type="ECO:0000313" key="3">
    <source>
        <dbReference type="EMBL" id="KAK6925043.1"/>
    </source>
</evidence>
<comment type="caution">
    <text evidence="3">The sequence shown here is derived from an EMBL/GenBank/DDBJ whole genome shotgun (WGS) entry which is preliminary data.</text>
</comment>
<gene>
    <name evidence="3" type="ORF">RJ641_009369</name>
</gene>
<dbReference type="PANTHER" id="PTHR47926:SF526">
    <property type="entry name" value="PENTACOTRIPEPTIDE-REPEAT REGION OF PRORP DOMAIN-CONTAINING PROTEIN"/>
    <property type="match status" value="1"/>
</dbReference>
<accession>A0AAN8UY02</accession>
<protein>
    <submittedName>
        <fullName evidence="3">Pentatricopeptide repeat</fullName>
    </submittedName>
</protein>
<evidence type="ECO:0000256" key="2">
    <source>
        <dbReference type="PROSITE-ProRule" id="PRU00708"/>
    </source>
</evidence>
<dbReference type="AlphaFoldDB" id="A0AAN8UY02"/>
<evidence type="ECO:0000256" key="1">
    <source>
        <dbReference type="ARBA" id="ARBA00022737"/>
    </source>
</evidence>
<dbReference type="PROSITE" id="PS51257">
    <property type="entry name" value="PROKAR_LIPOPROTEIN"/>
    <property type="match status" value="1"/>
</dbReference>
<dbReference type="Gene3D" id="1.25.40.10">
    <property type="entry name" value="Tetratricopeptide repeat domain"/>
    <property type="match status" value="1"/>
</dbReference>
<reference evidence="3 4" key="1">
    <citation type="submission" date="2023-12" db="EMBL/GenBank/DDBJ databases">
        <title>A high-quality genome assembly for Dillenia turbinata (Dilleniales).</title>
        <authorList>
            <person name="Chanderbali A."/>
        </authorList>
    </citation>
    <scope>NUCLEOTIDE SEQUENCE [LARGE SCALE GENOMIC DNA]</scope>
    <source>
        <strain evidence="3">LSX21</strain>
        <tissue evidence="3">Leaf</tissue>
    </source>
</reference>
<dbReference type="Pfam" id="PF01535">
    <property type="entry name" value="PPR"/>
    <property type="match status" value="2"/>
</dbReference>
<dbReference type="PANTHER" id="PTHR47926">
    <property type="entry name" value="PENTATRICOPEPTIDE REPEAT-CONTAINING PROTEIN"/>
    <property type="match status" value="1"/>
</dbReference>
<dbReference type="NCBIfam" id="TIGR00756">
    <property type="entry name" value="PPR"/>
    <property type="match status" value="2"/>
</dbReference>
<dbReference type="Proteomes" id="UP001370490">
    <property type="component" value="Unassembled WGS sequence"/>
</dbReference>
<dbReference type="EMBL" id="JBAMMX010000016">
    <property type="protein sequence ID" value="KAK6925043.1"/>
    <property type="molecule type" value="Genomic_DNA"/>
</dbReference>
<dbReference type="InterPro" id="IPR011990">
    <property type="entry name" value="TPR-like_helical_dom_sf"/>
</dbReference>
<feature type="repeat" description="PPR" evidence="2">
    <location>
        <begin position="90"/>
        <end position="124"/>
    </location>
</feature>
<sequence length="124" mass="13586">MLLPRRISFLSSSYVYVSSPDSFTYSSVLSGCVRSDLVRAGEQVHGRVLSNGYCSNVFVQTNLVNLYPILGGECGFASGCKVFEEMSDRTIVSWNSLLNGCVRSDVVDGAWRVSDSMPERNVVS</sequence>
<proteinExistence type="predicted"/>
<dbReference type="PROSITE" id="PS51375">
    <property type="entry name" value="PPR"/>
    <property type="match status" value="2"/>
</dbReference>
<keyword evidence="4" id="KW-1185">Reference proteome</keyword>
<name>A0AAN8UY02_9MAGN</name>
<keyword evidence="1" id="KW-0677">Repeat</keyword>
<organism evidence="3 4">
    <name type="scientific">Dillenia turbinata</name>
    <dbReference type="NCBI Taxonomy" id="194707"/>
    <lineage>
        <taxon>Eukaryota</taxon>
        <taxon>Viridiplantae</taxon>
        <taxon>Streptophyta</taxon>
        <taxon>Embryophyta</taxon>
        <taxon>Tracheophyta</taxon>
        <taxon>Spermatophyta</taxon>
        <taxon>Magnoliopsida</taxon>
        <taxon>eudicotyledons</taxon>
        <taxon>Gunneridae</taxon>
        <taxon>Pentapetalae</taxon>
        <taxon>Dilleniales</taxon>
        <taxon>Dilleniaceae</taxon>
        <taxon>Dillenia</taxon>
    </lineage>
</organism>
<evidence type="ECO:0000313" key="4">
    <source>
        <dbReference type="Proteomes" id="UP001370490"/>
    </source>
</evidence>
<dbReference type="InterPro" id="IPR046960">
    <property type="entry name" value="PPR_At4g14850-like_plant"/>
</dbReference>
<dbReference type="InterPro" id="IPR002885">
    <property type="entry name" value="PPR_rpt"/>
</dbReference>